<evidence type="ECO:0000256" key="1">
    <source>
        <dbReference type="ARBA" id="ARBA00004685"/>
    </source>
</evidence>
<dbReference type="EMBL" id="ML119059">
    <property type="protein sequence ID" value="ROT36436.1"/>
    <property type="molecule type" value="Genomic_DNA"/>
</dbReference>
<evidence type="ECO:0000256" key="2">
    <source>
        <dbReference type="ARBA" id="ARBA00022801"/>
    </source>
</evidence>
<dbReference type="InterPro" id="IPR050261">
    <property type="entry name" value="FrsA_esterase"/>
</dbReference>
<dbReference type="GeneID" id="39581699"/>
<dbReference type="OrthoDB" id="249703at2759"/>
<dbReference type="Gene3D" id="1.20.1440.110">
    <property type="entry name" value="acylaminoacyl peptidase"/>
    <property type="match status" value="1"/>
</dbReference>
<reference evidence="3 4" key="1">
    <citation type="journal article" date="2018" name="Mol. Ecol.">
        <title>The obligate alkalophilic soda-lake fungus Sodiomyces alkalinus has shifted to a protein diet.</title>
        <authorList>
            <person name="Grum-Grzhimaylo A.A."/>
            <person name="Falkoski D.L."/>
            <person name="van den Heuvel J."/>
            <person name="Valero-Jimenez C.A."/>
            <person name="Min B."/>
            <person name="Choi I.G."/>
            <person name="Lipzen A."/>
            <person name="Daum C.G."/>
            <person name="Aanen D.K."/>
            <person name="Tsang A."/>
            <person name="Henrissat B."/>
            <person name="Bilanenko E.N."/>
            <person name="de Vries R.P."/>
            <person name="van Kan J.A.L."/>
            <person name="Grigoriev I.V."/>
            <person name="Debets A.J.M."/>
        </authorList>
    </citation>
    <scope>NUCLEOTIDE SEQUENCE [LARGE SCALE GENOMIC DNA]</scope>
    <source>
        <strain evidence="3 4">F11</strain>
    </source>
</reference>
<sequence>MPQTHDILPWQFFNFEFVRILAMAPTQGADVGECLEAASKIKKNDPESWYQAWAEAAELAEEAADSALKVGDREAARWAFLRACNYRRASEYMLHVNPSDTRLLPIMEKSVANFRSACALFDTAVETFEVPYQNTKLPGYMYLPTPKSAATKPGAEKVPLLLALNGFDSTQEELYFVTASGSASRGYAVMTFDGPGQGIVLRRPGQPPIRRDWEVVVSTVLDHLWTLVGEHPEWNIDLDRIGVMGMAMGGYFALRAATDPRIKACISCDGFYDFGPQVRARSPFFLKYLSDGAADAVLEWAAGLNMQHQLEFGHLRMAFGTDSCVDALRKLADISLEPPGEEPICARVKCPVMVTSARDSIYTVEPHLTYQKLAQFRGGEEGLTMWDPVGPGQGSLQAKLGAVSRFQFKIFSWMDEVFGIQRPPIENRPI</sequence>
<keyword evidence="2 3" id="KW-0378">Hydrolase</keyword>
<evidence type="ECO:0000313" key="3">
    <source>
        <dbReference type="EMBL" id="ROT36436.1"/>
    </source>
</evidence>
<name>A0A3N2PPZ7_SODAK</name>
<gene>
    <name evidence="3" type="ORF">SODALDRAFT_345806</name>
</gene>
<accession>A0A3N2PPZ7</accession>
<dbReference type="RefSeq" id="XP_028464242.1">
    <property type="nucleotide sequence ID" value="XM_028613221.1"/>
</dbReference>
<dbReference type="SUPFAM" id="SSF53474">
    <property type="entry name" value="alpha/beta-Hydrolases"/>
    <property type="match status" value="1"/>
</dbReference>
<protein>
    <submittedName>
        <fullName evidence="3">Alpha/beta-hydrolase</fullName>
    </submittedName>
</protein>
<dbReference type="PANTHER" id="PTHR22946">
    <property type="entry name" value="DIENELACTONE HYDROLASE DOMAIN-CONTAINING PROTEIN-RELATED"/>
    <property type="match status" value="1"/>
</dbReference>
<dbReference type="AlphaFoldDB" id="A0A3N2PPZ7"/>
<dbReference type="Pfam" id="PF06500">
    <property type="entry name" value="FrsA-like"/>
    <property type="match status" value="1"/>
</dbReference>
<dbReference type="STRING" id="1314773.A0A3N2PPZ7"/>
<dbReference type="PANTHER" id="PTHR22946:SF13">
    <property type="entry name" value="ALPHA_BETA HYDROLASE PSOB"/>
    <property type="match status" value="1"/>
</dbReference>
<dbReference type="InterPro" id="IPR010520">
    <property type="entry name" value="FrsA-like"/>
</dbReference>
<keyword evidence="4" id="KW-1185">Reference proteome</keyword>
<comment type="pathway">
    <text evidence="1">Mycotoxin biosynthesis.</text>
</comment>
<dbReference type="Proteomes" id="UP000272025">
    <property type="component" value="Unassembled WGS sequence"/>
</dbReference>
<proteinExistence type="predicted"/>
<evidence type="ECO:0000313" key="4">
    <source>
        <dbReference type="Proteomes" id="UP000272025"/>
    </source>
</evidence>
<dbReference type="Gene3D" id="3.40.50.1820">
    <property type="entry name" value="alpha/beta hydrolase"/>
    <property type="match status" value="1"/>
</dbReference>
<dbReference type="InterPro" id="IPR029058">
    <property type="entry name" value="AB_hydrolase_fold"/>
</dbReference>
<organism evidence="3 4">
    <name type="scientific">Sodiomyces alkalinus (strain CBS 110278 / VKM F-3762 / F11)</name>
    <name type="common">Alkaliphilic filamentous fungus</name>
    <dbReference type="NCBI Taxonomy" id="1314773"/>
    <lineage>
        <taxon>Eukaryota</taxon>
        <taxon>Fungi</taxon>
        <taxon>Dikarya</taxon>
        <taxon>Ascomycota</taxon>
        <taxon>Pezizomycotina</taxon>
        <taxon>Sordariomycetes</taxon>
        <taxon>Hypocreomycetidae</taxon>
        <taxon>Glomerellales</taxon>
        <taxon>Plectosphaerellaceae</taxon>
        <taxon>Sodiomyces</taxon>
    </lineage>
</organism>
<dbReference type="GO" id="GO:0016787">
    <property type="term" value="F:hydrolase activity"/>
    <property type="evidence" value="ECO:0007669"/>
    <property type="project" value="UniProtKB-KW"/>
</dbReference>